<gene>
    <name evidence="2" type="ORF">C6P46_000797</name>
</gene>
<dbReference type="EMBL" id="PUHQ01000115">
    <property type="protein sequence ID" value="KAG0655629.1"/>
    <property type="molecule type" value="Genomic_DNA"/>
</dbReference>
<comment type="caution">
    <text evidence="2">The sequence shown here is derived from an EMBL/GenBank/DDBJ whole genome shotgun (WGS) entry which is preliminary data.</text>
</comment>
<feature type="region of interest" description="Disordered" evidence="1">
    <location>
        <begin position="228"/>
        <end position="257"/>
    </location>
</feature>
<organism evidence="2 3">
    <name type="scientific">Rhodotorula mucilaginosa</name>
    <name type="common">Yeast</name>
    <name type="synonym">Rhodotorula rubra</name>
    <dbReference type="NCBI Taxonomy" id="5537"/>
    <lineage>
        <taxon>Eukaryota</taxon>
        <taxon>Fungi</taxon>
        <taxon>Dikarya</taxon>
        <taxon>Basidiomycota</taxon>
        <taxon>Pucciniomycotina</taxon>
        <taxon>Microbotryomycetes</taxon>
        <taxon>Sporidiobolales</taxon>
        <taxon>Sporidiobolaceae</taxon>
        <taxon>Rhodotorula</taxon>
    </lineage>
</organism>
<feature type="region of interest" description="Disordered" evidence="1">
    <location>
        <begin position="182"/>
        <end position="214"/>
    </location>
</feature>
<reference evidence="2 3" key="1">
    <citation type="submission" date="2020-11" db="EMBL/GenBank/DDBJ databases">
        <title>Kefir isolates.</title>
        <authorList>
            <person name="Marcisauskas S."/>
            <person name="Kim Y."/>
            <person name="Blasche S."/>
        </authorList>
    </citation>
    <scope>NUCLEOTIDE SEQUENCE [LARGE SCALE GENOMIC DNA]</scope>
    <source>
        <strain evidence="2 3">KR</strain>
    </source>
</reference>
<dbReference type="Proteomes" id="UP000777482">
    <property type="component" value="Unassembled WGS sequence"/>
</dbReference>
<name>A0A9P7B322_RHOMI</name>
<feature type="compositionally biased region" description="Polar residues" evidence="1">
    <location>
        <begin position="1"/>
        <end position="13"/>
    </location>
</feature>
<keyword evidence="3" id="KW-1185">Reference proteome</keyword>
<evidence type="ECO:0000313" key="2">
    <source>
        <dbReference type="EMBL" id="KAG0655629.1"/>
    </source>
</evidence>
<feature type="region of interest" description="Disordered" evidence="1">
    <location>
        <begin position="1"/>
        <end position="78"/>
    </location>
</feature>
<dbReference type="AlphaFoldDB" id="A0A9P7B322"/>
<feature type="compositionally biased region" description="Low complexity" evidence="1">
    <location>
        <begin position="21"/>
        <end position="32"/>
    </location>
</feature>
<dbReference type="OrthoDB" id="2538180at2759"/>
<proteinExistence type="predicted"/>
<protein>
    <submittedName>
        <fullName evidence="2">Uncharacterized protein</fullName>
    </submittedName>
</protein>
<evidence type="ECO:0000256" key="1">
    <source>
        <dbReference type="SAM" id="MobiDB-lite"/>
    </source>
</evidence>
<feature type="compositionally biased region" description="Low complexity" evidence="1">
    <location>
        <begin position="228"/>
        <end position="249"/>
    </location>
</feature>
<sequence length="322" mass="33954">MSGYDSTGASTVNGGNGYANSSTAQQGSSGTGQKRRRANADPDFYPGAAPTTKRAQANWRAAQEQAARQNSLQQLSQQQQQQQQQQLQQQQQQMEPRQPILSLASLPPEALQRYLSRYGLIDPQGLLSYHHAVFPVPALPETLHPPLDGRQLNVRKAKMTYIPAARNAKILAARAAAAAATGGEGGDEATTANTTSDDPVPVTNNSGQAGDGAADAAMTTAAAAAAASGSADPPATDDAAVAASSAPGSRLTPQARSWLEPKTSDFASLSAFDHPDVVLQRLAARATQHWDKRESLKEAETLTNFMFSVRNRGRTLRATPAG</sequence>
<evidence type="ECO:0000313" key="3">
    <source>
        <dbReference type="Proteomes" id="UP000777482"/>
    </source>
</evidence>
<accession>A0A9P7B322</accession>